<protein>
    <submittedName>
        <fullName evidence="1">Uncharacterized protein</fullName>
    </submittedName>
</protein>
<dbReference type="Proteomes" id="UP000616151">
    <property type="component" value="Unassembled WGS sequence"/>
</dbReference>
<dbReference type="EMBL" id="JAENHL010000008">
    <property type="protein sequence ID" value="MBK1869683.1"/>
    <property type="molecule type" value="Genomic_DNA"/>
</dbReference>
<accession>A0ACC5RAL9</accession>
<proteinExistence type="predicted"/>
<gene>
    <name evidence="1" type="ORF">JHL16_25200</name>
</gene>
<evidence type="ECO:0000313" key="1">
    <source>
        <dbReference type="EMBL" id="MBK1869683.1"/>
    </source>
</evidence>
<name>A0ACC5RAL9_9HYPH</name>
<organism evidence="1 2">
    <name type="scientific">Taklimakanibacter albus</name>
    <dbReference type="NCBI Taxonomy" id="2800327"/>
    <lineage>
        <taxon>Bacteria</taxon>
        <taxon>Pseudomonadati</taxon>
        <taxon>Pseudomonadota</taxon>
        <taxon>Alphaproteobacteria</taxon>
        <taxon>Hyphomicrobiales</taxon>
        <taxon>Aestuariivirgaceae</taxon>
        <taxon>Taklimakanibacter</taxon>
    </lineage>
</organism>
<keyword evidence="2" id="KW-1185">Reference proteome</keyword>
<comment type="caution">
    <text evidence="1">The sequence shown here is derived from an EMBL/GenBank/DDBJ whole genome shotgun (WGS) entry which is preliminary data.</text>
</comment>
<evidence type="ECO:0000313" key="2">
    <source>
        <dbReference type="Proteomes" id="UP000616151"/>
    </source>
</evidence>
<sequence length="104" mass="11438">MTLDKLLKENAAWLEQLVKQPLLDKVDAAALALPETQRQQRIADLKARIDALSFRREKAIAAYDSAIAQEKAELDGISGVKPTTPPPLRAVTPKRAAAKPKKKQ</sequence>
<reference evidence="1" key="1">
    <citation type="submission" date="2021-01" db="EMBL/GenBank/DDBJ databases">
        <authorList>
            <person name="Sun Q."/>
        </authorList>
    </citation>
    <scope>NUCLEOTIDE SEQUENCE</scope>
    <source>
        <strain evidence="1">YIM B02566</strain>
    </source>
</reference>